<dbReference type="SUPFAM" id="SSF55347">
    <property type="entry name" value="Glyceraldehyde-3-phosphate dehydrogenase-like, C-terminal domain"/>
    <property type="match status" value="1"/>
</dbReference>
<evidence type="ECO:0000256" key="7">
    <source>
        <dbReference type="ARBA" id="ARBA00023154"/>
    </source>
</evidence>
<sequence>MNIALLGYGRMGKSIEKIAIDRNHHITLKISEPEDKFDFSNCDVAIDFSVPSAAVRNITKALDANIPVISGTTGWLEDYESIVDYCNKKNGTFLYASNFSLGVNIFFELNKVLSELMGGLNDYSVSMEEIHHTQKLDAPSGTAITLAEQIIDNTHYKNWTIEKPEANKIYINAKRIKDVPGTHEISYDSKIDSINIKHTAHNRQGFALGAVIAAEWIKDKKGVFTMKDVLNIG</sequence>
<keyword evidence="4 12" id="KW-0220">Diaminopimelate biosynthesis</keyword>
<proteinExistence type="inferred from homology"/>
<evidence type="ECO:0000313" key="16">
    <source>
        <dbReference type="Proteomes" id="UP001198402"/>
    </source>
</evidence>
<dbReference type="HAMAP" id="MF_00102">
    <property type="entry name" value="DapB"/>
    <property type="match status" value="1"/>
</dbReference>
<feature type="active site" description="Proton donor/acceptor" evidence="12">
    <location>
        <position position="131"/>
    </location>
</feature>
<dbReference type="InterPro" id="IPR000846">
    <property type="entry name" value="DapB_N"/>
</dbReference>
<dbReference type="Gene3D" id="3.40.50.720">
    <property type="entry name" value="NAD(P)-binding Rossmann-like Domain"/>
    <property type="match status" value="1"/>
</dbReference>
<dbReference type="EMBL" id="JAIUJS010000004">
    <property type="protein sequence ID" value="MCA0153376.1"/>
    <property type="molecule type" value="Genomic_DNA"/>
</dbReference>
<evidence type="ECO:0000256" key="9">
    <source>
        <dbReference type="ARBA" id="ARBA00038983"/>
    </source>
</evidence>
<keyword evidence="16" id="KW-1185">Reference proteome</keyword>
<comment type="caution">
    <text evidence="15">The sequence shown here is derived from an EMBL/GenBank/DDBJ whole genome shotgun (WGS) entry which is preliminary data.</text>
</comment>
<organism evidence="15 16">
    <name type="scientific">Winogradskyella vincentii</name>
    <dbReference type="NCBI Taxonomy" id="2877122"/>
    <lineage>
        <taxon>Bacteria</taxon>
        <taxon>Pseudomonadati</taxon>
        <taxon>Bacteroidota</taxon>
        <taxon>Flavobacteriia</taxon>
        <taxon>Flavobacteriales</taxon>
        <taxon>Flavobacteriaceae</taxon>
        <taxon>Winogradskyella</taxon>
    </lineage>
</organism>
<comment type="catalytic activity">
    <reaction evidence="11 12">
        <text>(S)-2,3,4,5-tetrahydrodipicolinate + NAD(+) + H2O = (2S,4S)-4-hydroxy-2,3,4,5-tetrahydrodipicolinate + NADH + H(+)</text>
        <dbReference type="Rhea" id="RHEA:35323"/>
        <dbReference type="ChEBI" id="CHEBI:15377"/>
        <dbReference type="ChEBI" id="CHEBI:15378"/>
        <dbReference type="ChEBI" id="CHEBI:16845"/>
        <dbReference type="ChEBI" id="CHEBI:57540"/>
        <dbReference type="ChEBI" id="CHEBI:57945"/>
        <dbReference type="ChEBI" id="CHEBI:67139"/>
        <dbReference type="EC" id="1.17.1.8"/>
    </reaction>
</comment>
<comment type="subunit">
    <text evidence="12">Homotetramer.</text>
</comment>
<comment type="caution">
    <text evidence="12">Lacks conserved residue(s) required for the propagation of feature annotation.</text>
</comment>
<keyword evidence="12" id="KW-0963">Cytoplasm</keyword>
<dbReference type="SUPFAM" id="SSF51735">
    <property type="entry name" value="NAD(P)-binding Rossmann-fold domains"/>
    <property type="match status" value="1"/>
</dbReference>
<dbReference type="NCBIfam" id="TIGR00036">
    <property type="entry name" value="dapB"/>
    <property type="match status" value="1"/>
</dbReference>
<feature type="binding site" evidence="12">
    <location>
        <begin position="141"/>
        <end position="142"/>
    </location>
    <ligand>
        <name>(S)-2,3,4,5-tetrahydrodipicolinate</name>
        <dbReference type="ChEBI" id="CHEBI:16845"/>
    </ligand>
</feature>
<feature type="domain" description="Dihydrodipicolinate reductase C-terminal" evidence="14">
    <location>
        <begin position="102"/>
        <end position="230"/>
    </location>
</feature>
<evidence type="ECO:0000256" key="12">
    <source>
        <dbReference type="HAMAP-Rule" id="MF_00102"/>
    </source>
</evidence>
<name>A0ABS7Y0B4_9FLAO</name>
<evidence type="ECO:0000256" key="8">
    <source>
        <dbReference type="ARBA" id="ARBA00037922"/>
    </source>
</evidence>
<dbReference type="InterPro" id="IPR023940">
    <property type="entry name" value="DHDPR_bac"/>
</dbReference>
<feature type="binding site" evidence="12">
    <location>
        <begin position="96"/>
        <end position="99"/>
    </location>
    <ligand>
        <name>NAD(+)</name>
        <dbReference type="ChEBI" id="CHEBI:57540"/>
    </ligand>
</feature>
<comment type="subcellular location">
    <subcellularLocation>
        <location evidence="12">Cytoplasm</location>
    </subcellularLocation>
</comment>
<dbReference type="Pfam" id="PF05173">
    <property type="entry name" value="DapB_C"/>
    <property type="match status" value="1"/>
</dbReference>
<feature type="active site" description="Proton donor" evidence="12">
    <location>
        <position position="135"/>
    </location>
</feature>
<protein>
    <recommendedName>
        <fullName evidence="9 12">4-hydroxy-tetrahydrodipicolinate reductase</fullName>
        <shortName evidence="12">HTPA reductase</shortName>
        <ecNumber evidence="9 12">1.17.1.8</ecNumber>
    </recommendedName>
</protein>
<dbReference type="InterPro" id="IPR036291">
    <property type="entry name" value="NAD(P)-bd_dom_sf"/>
</dbReference>
<feature type="binding site" evidence="12">
    <location>
        <position position="32"/>
    </location>
    <ligand>
        <name>NAD(+)</name>
        <dbReference type="ChEBI" id="CHEBI:57540"/>
    </ligand>
</feature>
<dbReference type="PIRSF" id="PIRSF000161">
    <property type="entry name" value="DHPR"/>
    <property type="match status" value="1"/>
</dbReference>
<evidence type="ECO:0000256" key="4">
    <source>
        <dbReference type="ARBA" id="ARBA00022915"/>
    </source>
</evidence>
<dbReference type="Pfam" id="PF01113">
    <property type="entry name" value="DapB_N"/>
    <property type="match status" value="1"/>
</dbReference>
<evidence type="ECO:0000256" key="3">
    <source>
        <dbReference type="ARBA" id="ARBA00022857"/>
    </source>
</evidence>
<keyword evidence="3 12" id="KW-0521">NADP</keyword>
<comment type="caution">
    <text evidence="12">Was originally thought to be a dihydrodipicolinate reductase (DHDPR), catalyzing the conversion of dihydrodipicolinate to tetrahydrodipicolinate. However, it was shown in E.coli that the substrate of the enzymatic reaction is not dihydrodipicolinate (DHDP) but in fact (2S,4S)-4-hydroxy-2,3,4,5-tetrahydrodipicolinic acid (HTPA), the product released by the DapA-catalyzed reaction.</text>
</comment>
<dbReference type="PANTHER" id="PTHR20836:SF0">
    <property type="entry name" value="4-HYDROXY-TETRAHYDRODIPICOLINATE REDUCTASE 1, CHLOROPLASTIC-RELATED"/>
    <property type="match status" value="1"/>
</dbReference>
<evidence type="ECO:0000256" key="5">
    <source>
        <dbReference type="ARBA" id="ARBA00023002"/>
    </source>
</evidence>
<keyword evidence="5 12" id="KW-0560">Oxidoreductase</keyword>
<keyword evidence="6 12" id="KW-0520">NAD</keyword>
<gene>
    <name evidence="12 15" type="primary">dapB</name>
    <name evidence="15" type="ORF">LBV24_09135</name>
</gene>
<dbReference type="InterPro" id="IPR022663">
    <property type="entry name" value="DapB_C"/>
</dbReference>
<evidence type="ECO:0000313" key="15">
    <source>
        <dbReference type="EMBL" id="MCA0153376.1"/>
    </source>
</evidence>
<evidence type="ECO:0000259" key="14">
    <source>
        <dbReference type="Pfam" id="PF05173"/>
    </source>
</evidence>
<dbReference type="Gene3D" id="3.30.360.10">
    <property type="entry name" value="Dihydrodipicolinate Reductase, domain 2"/>
    <property type="match status" value="1"/>
</dbReference>
<feature type="binding site" evidence="12">
    <location>
        <position position="132"/>
    </location>
    <ligand>
        <name>(S)-2,3,4,5-tetrahydrodipicolinate</name>
        <dbReference type="ChEBI" id="CHEBI:16845"/>
    </ligand>
</feature>
<evidence type="ECO:0000256" key="11">
    <source>
        <dbReference type="ARBA" id="ARBA00049396"/>
    </source>
</evidence>
<keyword evidence="7 12" id="KW-0457">Lysine biosynthesis</keyword>
<comment type="catalytic activity">
    <reaction evidence="10 12">
        <text>(S)-2,3,4,5-tetrahydrodipicolinate + NADP(+) + H2O = (2S,4S)-4-hydroxy-2,3,4,5-tetrahydrodipicolinate + NADPH + H(+)</text>
        <dbReference type="Rhea" id="RHEA:35331"/>
        <dbReference type="ChEBI" id="CHEBI:15377"/>
        <dbReference type="ChEBI" id="CHEBI:15378"/>
        <dbReference type="ChEBI" id="CHEBI:16845"/>
        <dbReference type="ChEBI" id="CHEBI:57783"/>
        <dbReference type="ChEBI" id="CHEBI:58349"/>
        <dbReference type="ChEBI" id="CHEBI:67139"/>
        <dbReference type="EC" id="1.17.1.8"/>
    </reaction>
</comment>
<evidence type="ECO:0000256" key="1">
    <source>
        <dbReference type="ARBA" id="ARBA00006642"/>
    </source>
</evidence>
<evidence type="ECO:0000259" key="13">
    <source>
        <dbReference type="Pfam" id="PF01113"/>
    </source>
</evidence>
<comment type="function">
    <text evidence="12">Catalyzes the conversion of 4-hydroxy-tetrahydrodipicolinate (HTPA) to tetrahydrodipicolinate.</text>
</comment>
<dbReference type="CDD" id="cd02274">
    <property type="entry name" value="DHDPR_N"/>
    <property type="match status" value="1"/>
</dbReference>
<dbReference type="PANTHER" id="PTHR20836">
    <property type="entry name" value="DIHYDRODIPICOLINATE REDUCTASE"/>
    <property type="match status" value="1"/>
</dbReference>
<keyword evidence="2 12" id="KW-0028">Amino-acid biosynthesis</keyword>
<evidence type="ECO:0000256" key="10">
    <source>
        <dbReference type="ARBA" id="ARBA00049080"/>
    </source>
</evidence>
<dbReference type="RefSeq" id="WP_224478340.1">
    <property type="nucleotide sequence ID" value="NZ_JAIUJS010000004.1"/>
</dbReference>
<evidence type="ECO:0000256" key="6">
    <source>
        <dbReference type="ARBA" id="ARBA00023027"/>
    </source>
</evidence>
<feature type="binding site" evidence="12">
    <location>
        <begin position="71"/>
        <end position="73"/>
    </location>
    <ligand>
        <name>NAD(+)</name>
        <dbReference type="ChEBI" id="CHEBI:57540"/>
    </ligand>
</feature>
<comment type="similarity">
    <text evidence="1 12">Belongs to the DapB family.</text>
</comment>
<evidence type="ECO:0000256" key="2">
    <source>
        <dbReference type="ARBA" id="ARBA00022605"/>
    </source>
</evidence>
<comment type="pathway">
    <text evidence="8 12">Amino-acid biosynthesis; L-lysine biosynthesis via DAP pathway; (S)-tetrahydrodipicolinate from L-aspartate: step 4/4.</text>
</comment>
<dbReference type="GO" id="GO:0008839">
    <property type="term" value="F:4-hydroxy-tetrahydrodipicolinate reductase"/>
    <property type="evidence" value="ECO:0007669"/>
    <property type="project" value="UniProtKB-EC"/>
</dbReference>
<dbReference type="Proteomes" id="UP001198402">
    <property type="component" value="Unassembled WGS sequence"/>
</dbReference>
<accession>A0ABS7Y0B4</accession>
<reference evidence="16" key="1">
    <citation type="submission" date="2023-07" db="EMBL/GenBank/DDBJ databases">
        <authorList>
            <person name="Yue Y."/>
        </authorList>
    </citation>
    <scope>NUCLEOTIDE SEQUENCE [LARGE SCALE GENOMIC DNA]</scope>
    <source>
        <strain evidence="16">2Y89</strain>
    </source>
</reference>
<feature type="domain" description="Dihydrodipicolinate reductase N-terminal" evidence="13">
    <location>
        <begin position="1"/>
        <end position="99"/>
    </location>
</feature>
<dbReference type="EC" id="1.17.1.8" evidence="9 12"/>